<dbReference type="NCBIfam" id="NF003743">
    <property type="entry name" value="PRK05340.1"/>
    <property type="match status" value="1"/>
</dbReference>
<feature type="domain" description="Calcineurin-like phosphoesterase" evidence="11">
    <location>
        <begin position="4"/>
        <end position="199"/>
    </location>
</feature>
<evidence type="ECO:0000256" key="5">
    <source>
        <dbReference type="ARBA" id="ARBA00022723"/>
    </source>
</evidence>
<feature type="binding site" evidence="10">
    <location>
        <begin position="79"/>
        <end position="80"/>
    </location>
    <ligand>
        <name>substrate</name>
    </ligand>
</feature>
<comment type="function">
    <text evidence="10">Hydrolyzes the pyrophosphate bond of UDP-2,3-diacylglucosamine to yield 2,3-diacylglucosamine 1-phosphate (lipid X) and UMP by catalyzing the attack of water at the alpha-P atom. Involved in the biosynthesis of lipid A, a phosphorylated glycolipid that anchors the lipopolysaccharide to the outer membrane of the cell.</text>
</comment>
<name>A0A975DFJ7_9GAMM</name>
<keyword evidence="8 10" id="KW-0472">Membrane</keyword>
<feature type="binding site" evidence="10">
    <location>
        <position position="42"/>
    </location>
    <ligand>
        <name>Mn(2+)</name>
        <dbReference type="ChEBI" id="CHEBI:29035"/>
        <label>1</label>
    </ligand>
</feature>
<dbReference type="InterPro" id="IPR010138">
    <property type="entry name" value="UDP-diacylglucosamine_Hdrlase"/>
</dbReference>
<feature type="binding site" evidence="10">
    <location>
        <position position="122"/>
    </location>
    <ligand>
        <name>substrate</name>
    </ligand>
</feature>
<evidence type="ECO:0000256" key="8">
    <source>
        <dbReference type="ARBA" id="ARBA00023136"/>
    </source>
</evidence>
<feature type="binding site" evidence="10">
    <location>
        <position position="79"/>
    </location>
    <ligand>
        <name>Mn(2+)</name>
        <dbReference type="ChEBI" id="CHEBI:29035"/>
        <label>2</label>
    </ligand>
</feature>
<dbReference type="Pfam" id="PF00149">
    <property type="entry name" value="Metallophos"/>
    <property type="match status" value="1"/>
</dbReference>
<dbReference type="RefSeq" id="WP_208832774.1">
    <property type="nucleotide sequence ID" value="NZ_CP072110.1"/>
</dbReference>
<dbReference type="NCBIfam" id="TIGR01854">
    <property type="entry name" value="lipid_A_lpxH"/>
    <property type="match status" value="1"/>
</dbReference>
<dbReference type="GO" id="GO:0030145">
    <property type="term" value="F:manganese ion binding"/>
    <property type="evidence" value="ECO:0007669"/>
    <property type="project" value="UniProtKB-UniRule"/>
</dbReference>
<keyword evidence="7 10" id="KW-0443">Lipid metabolism</keyword>
<dbReference type="GO" id="GO:0005737">
    <property type="term" value="C:cytoplasm"/>
    <property type="evidence" value="ECO:0007669"/>
    <property type="project" value="InterPro"/>
</dbReference>
<keyword evidence="6 10" id="KW-0378">Hydrolase</keyword>
<feature type="binding site" evidence="10">
    <location>
        <position position="195"/>
    </location>
    <ligand>
        <name>Mn(2+)</name>
        <dbReference type="ChEBI" id="CHEBI:29035"/>
        <label>2</label>
    </ligand>
</feature>
<keyword evidence="2 10" id="KW-0444">Lipid biosynthesis</keyword>
<dbReference type="GO" id="GO:0008758">
    <property type="term" value="F:UDP-2,3-diacylglucosamine hydrolase activity"/>
    <property type="evidence" value="ECO:0007669"/>
    <property type="project" value="UniProtKB-UniRule"/>
</dbReference>
<dbReference type="PANTHER" id="PTHR34990:SF1">
    <property type="entry name" value="UDP-2,3-DIACYLGLUCOSAMINE HYDROLASE"/>
    <property type="match status" value="1"/>
</dbReference>
<feature type="binding site" evidence="10">
    <location>
        <position position="164"/>
    </location>
    <ligand>
        <name>substrate</name>
    </ligand>
</feature>
<proteinExistence type="inferred from homology"/>
<feature type="binding site" evidence="10">
    <location>
        <position position="167"/>
    </location>
    <ligand>
        <name>substrate</name>
    </ligand>
</feature>
<dbReference type="EC" id="3.6.1.54" evidence="10"/>
<dbReference type="Gene3D" id="3.60.21.10">
    <property type="match status" value="1"/>
</dbReference>
<dbReference type="HAMAP" id="MF_00575">
    <property type="entry name" value="LpxH"/>
    <property type="match status" value="1"/>
</dbReference>
<reference evidence="12" key="1">
    <citation type="submission" date="2021-03" db="EMBL/GenBank/DDBJ databases">
        <title>Description of Psychrosphaera ytuae sp. nov. isolated from deep sea sediment of South China Sea.</title>
        <authorList>
            <person name="Zhang J."/>
            <person name="Xu X.-D."/>
        </authorList>
    </citation>
    <scope>NUCLEOTIDE SEQUENCE</scope>
    <source>
        <strain evidence="12">MTZ26</strain>
    </source>
</reference>
<comment type="similarity">
    <text evidence="10">Belongs to the LpxH family.</text>
</comment>
<comment type="cofactor">
    <cofactor evidence="10">
        <name>Mn(2+)</name>
        <dbReference type="ChEBI" id="CHEBI:29035"/>
    </cofactor>
    <text evidence="10">Binds 2 Mn(2+) ions per subunit in a binuclear metal center.</text>
</comment>
<dbReference type="CDD" id="cd07398">
    <property type="entry name" value="MPP_YbbF-LpxH"/>
    <property type="match status" value="1"/>
</dbReference>
<feature type="binding site" evidence="10">
    <location>
        <position position="197"/>
    </location>
    <ligand>
        <name>Mn(2+)</name>
        <dbReference type="ChEBI" id="CHEBI:29035"/>
        <label>1</label>
    </ligand>
</feature>
<keyword evidence="4 10" id="KW-0441">Lipid A biosynthesis</keyword>
<evidence type="ECO:0000256" key="7">
    <source>
        <dbReference type="ARBA" id="ARBA00023098"/>
    </source>
</evidence>
<feature type="binding site" evidence="10">
    <location>
        <position position="160"/>
    </location>
    <ligand>
        <name>substrate</name>
    </ligand>
</feature>
<dbReference type="AlphaFoldDB" id="A0A975DFJ7"/>
<dbReference type="EMBL" id="CP072110">
    <property type="protein sequence ID" value="QTH64720.1"/>
    <property type="molecule type" value="Genomic_DNA"/>
</dbReference>
<feature type="binding site" evidence="10">
    <location>
        <position position="42"/>
    </location>
    <ligand>
        <name>Mn(2+)</name>
        <dbReference type="ChEBI" id="CHEBI:29035"/>
        <label>2</label>
    </ligand>
</feature>
<evidence type="ECO:0000256" key="3">
    <source>
        <dbReference type="ARBA" id="ARBA00022519"/>
    </source>
</evidence>
<keyword evidence="3 10" id="KW-0997">Cell inner membrane</keyword>
<dbReference type="InterPro" id="IPR043461">
    <property type="entry name" value="LpxH-like"/>
</dbReference>
<evidence type="ECO:0000313" key="13">
    <source>
        <dbReference type="Proteomes" id="UP000682739"/>
    </source>
</evidence>
<evidence type="ECO:0000256" key="1">
    <source>
        <dbReference type="ARBA" id="ARBA00022475"/>
    </source>
</evidence>
<evidence type="ECO:0000259" key="11">
    <source>
        <dbReference type="Pfam" id="PF00149"/>
    </source>
</evidence>
<evidence type="ECO:0000256" key="10">
    <source>
        <dbReference type="HAMAP-Rule" id="MF_00575"/>
    </source>
</evidence>
<comment type="subcellular location">
    <subcellularLocation>
        <location evidence="10">Cell inner membrane</location>
        <topology evidence="10">Peripheral membrane protein</topology>
        <orientation evidence="10">Cytoplasmic side</orientation>
    </subcellularLocation>
</comment>
<comment type="catalytic activity">
    <reaction evidence="10">
        <text>UDP-2-N,3-O-bis[(3R)-3-hydroxytetradecanoyl]-alpha-D-glucosamine + H2O = 2-N,3-O-bis[(3R)-3-hydroxytetradecanoyl]-alpha-D-glucosaminyl 1-phosphate + UMP + 2 H(+)</text>
        <dbReference type="Rhea" id="RHEA:25213"/>
        <dbReference type="ChEBI" id="CHEBI:15377"/>
        <dbReference type="ChEBI" id="CHEBI:15378"/>
        <dbReference type="ChEBI" id="CHEBI:57865"/>
        <dbReference type="ChEBI" id="CHEBI:57957"/>
        <dbReference type="ChEBI" id="CHEBI:78847"/>
        <dbReference type="EC" id="3.6.1.54"/>
    </reaction>
</comment>
<keyword evidence="1 10" id="KW-1003">Cell membrane</keyword>
<comment type="pathway">
    <text evidence="10">Glycolipid biosynthesis; lipid IV(A) biosynthesis; lipid IV(A) from (3R)-3-hydroxytetradecanoyl-[acyl-carrier-protein] and UDP-N-acetyl-alpha-D-glucosamine: step 4/6.</text>
</comment>
<dbReference type="KEGG" id="psym:J1N51_04455"/>
<sequence>MSSTLVIADLHLSDDRPDITNCFIGFLNENENKHDALYILGDLFEAWIGDDDINEFTSKIATAIKLFSRSTPVFFCQGNRDFLLGKKYCERAGMTLLPELYQQNLYGHSVVFMHGDQLCIDDVDYQKFRKKSRSWWWQTFMQLLPLKKRRQIAADIRQKSKQSQAYKSEEIMDVAQREVERVIKETGCDWLIHGHTHRPNLHKLANGSQRMVVGDWYEQGSALVINKKGGTLVALPFSS</sequence>
<gene>
    <name evidence="10" type="primary">lpxH</name>
    <name evidence="12" type="ORF">J1N51_04455</name>
</gene>
<evidence type="ECO:0000256" key="6">
    <source>
        <dbReference type="ARBA" id="ARBA00022801"/>
    </source>
</evidence>
<dbReference type="InterPro" id="IPR004843">
    <property type="entry name" value="Calcineurin-like_PHP"/>
</dbReference>
<feature type="binding site" evidence="10">
    <location>
        <position position="195"/>
    </location>
    <ligand>
        <name>substrate</name>
    </ligand>
</feature>
<feature type="binding site" evidence="10">
    <location>
        <position position="114"/>
    </location>
    <ligand>
        <name>Mn(2+)</name>
        <dbReference type="ChEBI" id="CHEBI:29035"/>
        <label>2</label>
    </ligand>
</feature>
<evidence type="ECO:0000313" key="12">
    <source>
        <dbReference type="EMBL" id="QTH64720.1"/>
    </source>
</evidence>
<keyword evidence="5 10" id="KW-0479">Metal-binding</keyword>
<dbReference type="GO" id="GO:0009245">
    <property type="term" value="P:lipid A biosynthetic process"/>
    <property type="evidence" value="ECO:0007669"/>
    <property type="project" value="UniProtKB-UniRule"/>
</dbReference>
<dbReference type="InterPro" id="IPR029052">
    <property type="entry name" value="Metallo-depent_PP-like"/>
</dbReference>
<evidence type="ECO:0000256" key="9">
    <source>
        <dbReference type="ARBA" id="ARBA00023211"/>
    </source>
</evidence>
<dbReference type="PANTHER" id="PTHR34990">
    <property type="entry name" value="UDP-2,3-DIACYLGLUCOSAMINE HYDROLASE-RELATED"/>
    <property type="match status" value="1"/>
</dbReference>
<evidence type="ECO:0000256" key="4">
    <source>
        <dbReference type="ARBA" id="ARBA00022556"/>
    </source>
</evidence>
<feature type="binding site" evidence="10">
    <location>
        <position position="11"/>
    </location>
    <ligand>
        <name>Mn(2+)</name>
        <dbReference type="ChEBI" id="CHEBI:29035"/>
        <label>1</label>
    </ligand>
</feature>
<keyword evidence="9 10" id="KW-0464">Manganese</keyword>
<protein>
    <recommendedName>
        <fullName evidence="10">UDP-2,3-diacylglucosamine hydrolase</fullName>
        <ecNumber evidence="10">3.6.1.54</ecNumber>
    </recommendedName>
    <alternativeName>
        <fullName evidence="10">UDP-2,3-diacylglucosamine diphosphatase</fullName>
    </alternativeName>
</protein>
<evidence type="ECO:0000256" key="2">
    <source>
        <dbReference type="ARBA" id="ARBA00022516"/>
    </source>
</evidence>
<dbReference type="SUPFAM" id="SSF56300">
    <property type="entry name" value="Metallo-dependent phosphatases"/>
    <property type="match status" value="1"/>
</dbReference>
<dbReference type="GO" id="GO:0019897">
    <property type="term" value="C:extrinsic component of plasma membrane"/>
    <property type="evidence" value="ECO:0007669"/>
    <property type="project" value="UniProtKB-UniRule"/>
</dbReference>
<organism evidence="12 13">
    <name type="scientific">Psychrosphaera ytuae</name>
    <dbReference type="NCBI Taxonomy" id="2820710"/>
    <lineage>
        <taxon>Bacteria</taxon>
        <taxon>Pseudomonadati</taxon>
        <taxon>Pseudomonadota</taxon>
        <taxon>Gammaproteobacteria</taxon>
        <taxon>Alteromonadales</taxon>
        <taxon>Pseudoalteromonadaceae</taxon>
        <taxon>Psychrosphaera</taxon>
    </lineage>
</organism>
<accession>A0A975DFJ7</accession>
<feature type="binding site" evidence="10">
    <location>
        <position position="9"/>
    </location>
    <ligand>
        <name>Mn(2+)</name>
        <dbReference type="ChEBI" id="CHEBI:29035"/>
        <label>1</label>
    </ligand>
</feature>
<dbReference type="Proteomes" id="UP000682739">
    <property type="component" value="Chromosome"/>
</dbReference>
<keyword evidence="13" id="KW-1185">Reference proteome</keyword>